<evidence type="ECO:0000256" key="3">
    <source>
        <dbReference type="ARBA" id="ARBA00023163"/>
    </source>
</evidence>
<keyword evidence="3" id="KW-0804">Transcription</keyword>
<evidence type="ECO:0000256" key="2">
    <source>
        <dbReference type="ARBA" id="ARBA00023125"/>
    </source>
</evidence>
<dbReference type="OrthoDB" id="1116216at2"/>
<dbReference type="InterPro" id="IPR014710">
    <property type="entry name" value="RmlC-like_jellyroll"/>
</dbReference>
<evidence type="ECO:0000259" key="5">
    <source>
        <dbReference type="PROSITE" id="PS51063"/>
    </source>
</evidence>
<keyword evidence="2" id="KW-0238">DNA-binding</keyword>
<dbReference type="AlphaFoldDB" id="E0NTR7"/>
<sequence length="224" mass="25450">MMNDKTMHALLKCTLFKEMTPLQIDLTLAGVNYRMKHFDKKDVYILAGMPCKYVDIIISGTLVARMVGLSGKYVEVSRLGEGDILGPAFVFAKENKMPVSVETDTETTILRMAPSELKRLIDTDETIRMNFIEMLSNIDVFLTKKMRILSLLTVREKVAYFLLEAARKTESDIIKLDRSRQEIADSFGIQKFSLLRCLSELSDKGAIRVEGKTITLLDRSKLQQ</sequence>
<proteinExistence type="predicted"/>
<dbReference type="BioCyc" id="PMAR862515-HMP:GMOO-1594-MONOMER"/>
<evidence type="ECO:0000259" key="4">
    <source>
        <dbReference type="PROSITE" id="PS50042"/>
    </source>
</evidence>
<dbReference type="STRING" id="862515.HMPREF0658_1570"/>
<dbReference type="GO" id="GO:0003700">
    <property type="term" value="F:DNA-binding transcription factor activity"/>
    <property type="evidence" value="ECO:0007669"/>
    <property type="project" value="TreeGrafter"/>
</dbReference>
<dbReference type="InterPro" id="IPR050397">
    <property type="entry name" value="Env_Response_Regulators"/>
</dbReference>
<dbReference type="Pfam" id="PF13545">
    <property type="entry name" value="HTH_Crp_2"/>
    <property type="match status" value="1"/>
</dbReference>
<dbReference type="EMBL" id="AEEI01000050">
    <property type="protein sequence ID" value="EFM01450.1"/>
    <property type="molecule type" value="Genomic_DNA"/>
</dbReference>
<dbReference type="eggNOG" id="COG0664">
    <property type="taxonomic scope" value="Bacteria"/>
</dbReference>
<keyword evidence="1" id="KW-0805">Transcription regulation</keyword>
<dbReference type="SMART" id="SM00419">
    <property type="entry name" value="HTH_CRP"/>
    <property type="match status" value="1"/>
</dbReference>
<dbReference type="CDD" id="cd00038">
    <property type="entry name" value="CAP_ED"/>
    <property type="match status" value="1"/>
</dbReference>
<evidence type="ECO:0000313" key="7">
    <source>
        <dbReference type="Proteomes" id="UP000004394"/>
    </source>
</evidence>
<dbReference type="SMART" id="SM00100">
    <property type="entry name" value="cNMP"/>
    <property type="match status" value="1"/>
</dbReference>
<feature type="domain" description="Cyclic nucleotide-binding" evidence="4">
    <location>
        <begin position="15"/>
        <end position="138"/>
    </location>
</feature>
<dbReference type="InterPro" id="IPR018490">
    <property type="entry name" value="cNMP-bd_dom_sf"/>
</dbReference>
<accession>E0NTR7</accession>
<dbReference type="GO" id="GO:0005829">
    <property type="term" value="C:cytosol"/>
    <property type="evidence" value="ECO:0007669"/>
    <property type="project" value="TreeGrafter"/>
</dbReference>
<dbReference type="InterPro" id="IPR012318">
    <property type="entry name" value="HTH_CRP"/>
</dbReference>
<dbReference type="Gene3D" id="2.60.120.10">
    <property type="entry name" value="Jelly Rolls"/>
    <property type="match status" value="1"/>
</dbReference>
<dbReference type="RefSeq" id="WP_006949730.1">
    <property type="nucleotide sequence ID" value="NZ_BAJI01000002.1"/>
</dbReference>
<dbReference type="HOGENOM" id="CLU_075053_4_1_10"/>
<feature type="domain" description="HTH crp-type" evidence="5">
    <location>
        <begin position="152"/>
        <end position="220"/>
    </location>
</feature>
<dbReference type="PROSITE" id="PS50042">
    <property type="entry name" value="CNMP_BINDING_3"/>
    <property type="match status" value="1"/>
</dbReference>
<dbReference type="PANTHER" id="PTHR24567">
    <property type="entry name" value="CRP FAMILY TRANSCRIPTIONAL REGULATORY PROTEIN"/>
    <property type="match status" value="1"/>
</dbReference>
<name>E0NTR7_9BACT</name>
<organism evidence="6 7">
    <name type="scientific">Hoylesella marshii DSM 16973 = JCM 13450</name>
    <dbReference type="NCBI Taxonomy" id="862515"/>
    <lineage>
        <taxon>Bacteria</taxon>
        <taxon>Pseudomonadati</taxon>
        <taxon>Bacteroidota</taxon>
        <taxon>Bacteroidia</taxon>
        <taxon>Bacteroidales</taxon>
        <taxon>Prevotellaceae</taxon>
        <taxon>Hoylesella</taxon>
    </lineage>
</organism>
<dbReference type="GO" id="GO:0003677">
    <property type="term" value="F:DNA binding"/>
    <property type="evidence" value="ECO:0007669"/>
    <property type="project" value="UniProtKB-KW"/>
</dbReference>
<comment type="caution">
    <text evidence="6">The sequence shown here is derived from an EMBL/GenBank/DDBJ whole genome shotgun (WGS) entry which is preliminary data.</text>
</comment>
<dbReference type="InterPro" id="IPR000595">
    <property type="entry name" value="cNMP-bd_dom"/>
</dbReference>
<evidence type="ECO:0000313" key="6">
    <source>
        <dbReference type="EMBL" id="EFM01450.1"/>
    </source>
</evidence>
<dbReference type="PANTHER" id="PTHR24567:SF58">
    <property type="entry name" value="CYCLIC AMP-BINDING REGULATORY PROTEIN"/>
    <property type="match status" value="1"/>
</dbReference>
<dbReference type="InterPro" id="IPR036390">
    <property type="entry name" value="WH_DNA-bd_sf"/>
</dbReference>
<dbReference type="Proteomes" id="UP000004394">
    <property type="component" value="Unassembled WGS sequence"/>
</dbReference>
<evidence type="ECO:0000256" key="1">
    <source>
        <dbReference type="ARBA" id="ARBA00023015"/>
    </source>
</evidence>
<dbReference type="PROSITE" id="PS51063">
    <property type="entry name" value="HTH_CRP_2"/>
    <property type="match status" value="1"/>
</dbReference>
<dbReference type="SUPFAM" id="SSF46785">
    <property type="entry name" value="Winged helix' DNA-binding domain"/>
    <property type="match status" value="1"/>
</dbReference>
<dbReference type="SUPFAM" id="SSF51206">
    <property type="entry name" value="cAMP-binding domain-like"/>
    <property type="match status" value="1"/>
</dbReference>
<keyword evidence="7" id="KW-1185">Reference proteome</keyword>
<gene>
    <name evidence="6" type="ORF">HMPREF0658_1570</name>
</gene>
<dbReference type="Pfam" id="PF00027">
    <property type="entry name" value="cNMP_binding"/>
    <property type="match status" value="1"/>
</dbReference>
<reference evidence="6" key="1">
    <citation type="submission" date="2010-07" db="EMBL/GenBank/DDBJ databases">
        <authorList>
            <person name="Muzny D."/>
            <person name="Qin X."/>
            <person name="Deng J."/>
            <person name="Jiang H."/>
            <person name="Liu Y."/>
            <person name="Qu J."/>
            <person name="Song X.-Z."/>
            <person name="Zhang L."/>
            <person name="Thornton R."/>
            <person name="Coyle M."/>
            <person name="Francisco L."/>
            <person name="Jackson L."/>
            <person name="Javaid M."/>
            <person name="Korchina V."/>
            <person name="Kovar C."/>
            <person name="Mata R."/>
            <person name="Mathew T."/>
            <person name="Ngo R."/>
            <person name="Nguyen L."/>
            <person name="Nguyen N."/>
            <person name="Okwuonu G."/>
            <person name="Ongeri F."/>
            <person name="Pham C."/>
            <person name="Simmons D."/>
            <person name="Wilczek-Boney K."/>
            <person name="Hale W."/>
            <person name="Jakkamsetti A."/>
            <person name="Pham P."/>
            <person name="Ruth R."/>
            <person name="San Lucas F."/>
            <person name="Warren J."/>
            <person name="Zhang J."/>
            <person name="Zhao Z."/>
            <person name="Zhou C."/>
            <person name="Zhu D."/>
            <person name="Lee S."/>
            <person name="Bess C."/>
            <person name="Blankenburg K."/>
            <person name="Forbes L."/>
            <person name="Fu Q."/>
            <person name="Gubbala S."/>
            <person name="Hirani K."/>
            <person name="Jayaseelan J.C."/>
            <person name="Lara F."/>
            <person name="Munidasa M."/>
            <person name="Palculict T."/>
            <person name="Patil S."/>
            <person name="Pu L.-L."/>
            <person name="Saada N."/>
            <person name="Tang L."/>
            <person name="Weissenberger G."/>
            <person name="Zhu Y."/>
            <person name="Hemphill L."/>
            <person name="Shang Y."/>
            <person name="Youmans B."/>
            <person name="Ayvaz T."/>
            <person name="Ross M."/>
            <person name="Santibanez J."/>
            <person name="Aqrawi P."/>
            <person name="Gross S."/>
            <person name="Joshi V."/>
            <person name="Fowler G."/>
            <person name="Nazareth L."/>
            <person name="Reid J."/>
            <person name="Worley K."/>
            <person name="Petrosino J."/>
            <person name="Highlander S."/>
            <person name="Gibbs R."/>
        </authorList>
    </citation>
    <scope>NUCLEOTIDE SEQUENCE [LARGE SCALE GENOMIC DNA]</scope>
    <source>
        <strain evidence="6">DSM 16973</strain>
    </source>
</reference>
<protein>
    <submittedName>
        <fullName evidence="6">Cyclic nucleotide-binding domain protein</fullName>
    </submittedName>
</protein>